<evidence type="ECO:0008006" key="5">
    <source>
        <dbReference type="Google" id="ProtNLM"/>
    </source>
</evidence>
<feature type="region of interest" description="Disordered" evidence="1">
    <location>
        <begin position="1"/>
        <end position="26"/>
    </location>
</feature>
<feature type="transmembrane region" description="Helical" evidence="2">
    <location>
        <begin position="140"/>
        <end position="166"/>
    </location>
</feature>
<organism evidence="3 4">
    <name type="scientific">Nocardiopsis endophytica</name>
    <dbReference type="NCBI Taxonomy" id="3018445"/>
    <lineage>
        <taxon>Bacteria</taxon>
        <taxon>Bacillati</taxon>
        <taxon>Actinomycetota</taxon>
        <taxon>Actinomycetes</taxon>
        <taxon>Streptosporangiales</taxon>
        <taxon>Nocardiopsidaceae</taxon>
        <taxon>Nocardiopsis</taxon>
    </lineage>
</organism>
<sequence>MPGTIPTSTTPTAPSADAPRAGGASASVPRPLRVACLFWLVAIGAGVVESVIGATGMALEEGMTAGLAAAIALRVAVYSGAAALVLFLHRGRAWARIALTVLLGVIGFGTLVVPLAAWFAGGGDPAAALAQADGARLAYFAVRAVHIAAVPVALVAMFLPASGAYLRARSGR</sequence>
<feature type="transmembrane region" description="Helical" evidence="2">
    <location>
        <begin position="37"/>
        <end position="59"/>
    </location>
</feature>
<comment type="caution">
    <text evidence="3">The sequence shown here is derived from an EMBL/GenBank/DDBJ whole genome shotgun (WGS) entry which is preliminary data.</text>
</comment>
<evidence type="ECO:0000313" key="3">
    <source>
        <dbReference type="EMBL" id="MDA2810193.1"/>
    </source>
</evidence>
<evidence type="ECO:0000256" key="1">
    <source>
        <dbReference type="SAM" id="MobiDB-lite"/>
    </source>
</evidence>
<name>A0ABT4TZR7_9ACTN</name>
<evidence type="ECO:0000256" key="2">
    <source>
        <dbReference type="SAM" id="Phobius"/>
    </source>
</evidence>
<feature type="compositionally biased region" description="Low complexity" evidence="1">
    <location>
        <begin position="1"/>
        <end position="21"/>
    </location>
</feature>
<gene>
    <name evidence="3" type="ORF">O4J56_06040</name>
</gene>
<protein>
    <recommendedName>
        <fullName evidence="5">DUF4149 domain-containing protein</fullName>
    </recommendedName>
</protein>
<proteinExistence type="predicted"/>
<dbReference type="Proteomes" id="UP001527866">
    <property type="component" value="Unassembled WGS sequence"/>
</dbReference>
<dbReference type="EMBL" id="JAQFWQ010000011">
    <property type="protein sequence ID" value="MDA2810193.1"/>
    <property type="molecule type" value="Genomic_DNA"/>
</dbReference>
<accession>A0ABT4TZR7</accession>
<dbReference type="RefSeq" id="WP_270684194.1">
    <property type="nucleotide sequence ID" value="NZ_JAQFWQ010000011.1"/>
</dbReference>
<keyword evidence="2" id="KW-0472">Membrane</keyword>
<evidence type="ECO:0000313" key="4">
    <source>
        <dbReference type="Proteomes" id="UP001527866"/>
    </source>
</evidence>
<feature type="transmembrane region" description="Helical" evidence="2">
    <location>
        <begin position="97"/>
        <end position="120"/>
    </location>
</feature>
<keyword evidence="2" id="KW-0812">Transmembrane</keyword>
<keyword evidence="4" id="KW-1185">Reference proteome</keyword>
<feature type="transmembrane region" description="Helical" evidence="2">
    <location>
        <begin position="65"/>
        <end position="88"/>
    </location>
</feature>
<keyword evidence="2" id="KW-1133">Transmembrane helix</keyword>
<reference evidence="3 4" key="1">
    <citation type="submission" date="2023-01" db="EMBL/GenBank/DDBJ databases">
        <title>Draft genome sequence of Nocardiopsis sp. RSe5-2 isolated from halophytes.</title>
        <authorList>
            <person name="Duangmal K."/>
            <person name="Chantavorakit T."/>
        </authorList>
    </citation>
    <scope>NUCLEOTIDE SEQUENCE [LARGE SCALE GENOMIC DNA]</scope>
    <source>
        <strain evidence="3 4">RSe5-2</strain>
    </source>
</reference>